<dbReference type="GeneID" id="25476394"/>
<evidence type="ECO:0000313" key="1">
    <source>
        <dbReference type="EMBL" id="CDJ69058.1"/>
    </source>
</evidence>
<dbReference type="RefSeq" id="XP_013437525.1">
    <property type="nucleotide sequence ID" value="XM_013582071.1"/>
</dbReference>
<protein>
    <submittedName>
        <fullName evidence="1">Uncharacterized protein</fullName>
    </submittedName>
</protein>
<sequence length="117" mass="12218">MIGLLSSQTGSQDKVAGGLGLAAWVASQGQEIGACGEAVITCRRFCAARPWMRVSSEDDFALEAGIGGQRGGRSSAECEYVAVVKPFAVDSGEQEVGLRSQHGCIGDDEAVRGEKRL</sequence>
<reference evidence="1" key="1">
    <citation type="submission" date="2013-10" db="EMBL/GenBank/DDBJ databases">
        <title>Genomic analysis of the causative agents of coccidiosis in chickens.</title>
        <authorList>
            <person name="Reid A.J."/>
            <person name="Blake D."/>
            <person name="Billington K."/>
            <person name="Browne H."/>
            <person name="Dunn M."/>
            <person name="Hung S."/>
            <person name="Kawahara F."/>
            <person name="Miranda-Saavedra D."/>
            <person name="Mourier T."/>
            <person name="Nagra H."/>
            <person name="Otto T.D."/>
            <person name="Rawlings N."/>
            <person name="Sanchez A."/>
            <person name="Sanders M."/>
            <person name="Subramaniam C."/>
            <person name="Tay Y."/>
            <person name="Dear P."/>
            <person name="Doerig C."/>
            <person name="Gruber A."/>
            <person name="Parkinson J."/>
            <person name="Shirley M."/>
            <person name="Wan K.L."/>
            <person name="Berriman M."/>
            <person name="Tomley F."/>
            <person name="Pain A."/>
        </authorList>
    </citation>
    <scope>NUCLEOTIDE SEQUENCE [LARGE SCALE GENOMIC DNA]</scope>
    <source>
        <strain evidence="1">Houghton</strain>
    </source>
</reference>
<accession>U6N197</accession>
<dbReference type="AlphaFoldDB" id="U6N197"/>
<reference evidence="1" key="2">
    <citation type="submission" date="2013-10" db="EMBL/GenBank/DDBJ databases">
        <authorList>
            <person name="Aslett M."/>
        </authorList>
    </citation>
    <scope>NUCLEOTIDE SEQUENCE [LARGE SCALE GENOMIC DNA]</scope>
    <source>
        <strain evidence="1">Houghton</strain>
    </source>
</reference>
<evidence type="ECO:0000313" key="2">
    <source>
        <dbReference type="Proteomes" id="UP000030754"/>
    </source>
</evidence>
<proteinExistence type="predicted"/>
<dbReference type="EMBL" id="HG725646">
    <property type="protein sequence ID" value="CDJ69058.1"/>
    <property type="molecule type" value="Genomic_DNA"/>
</dbReference>
<organism evidence="1 2">
    <name type="scientific">Eimeria necatrix</name>
    <dbReference type="NCBI Taxonomy" id="51315"/>
    <lineage>
        <taxon>Eukaryota</taxon>
        <taxon>Sar</taxon>
        <taxon>Alveolata</taxon>
        <taxon>Apicomplexa</taxon>
        <taxon>Conoidasida</taxon>
        <taxon>Coccidia</taxon>
        <taxon>Eucoccidiorida</taxon>
        <taxon>Eimeriorina</taxon>
        <taxon>Eimeriidae</taxon>
        <taxon>Eimeria</taxon>
    </lineage>
</organism>
<dbReference type="VEuPathDB" id="ToxoDB:ENH_00062560"/>
<keyword evidence="2" id="KW-1185">Reference proteome</keyword>
<dbReference type="Proteomes" id="UP000030754">
    <property type="component" value="Unassembled WGS sequence"/>
</dbReference>
<name>U6N197_9EIME</name>
<gene>
    <name evidence="1" type="ORF">ENH_00062560</name>
</gene>